<dbReference type="EMBL" id="JAKKPZ010000042">
    <property type="protein sequence ID" value="KAI1707190.1"/>
    <property type="molecule type" value="Genomic_DNA"/>
</dbReference>
<sequence length="96" mass="10729">MKQSVYFPPRATKPTSLLDTSAIPGKSCFQPALVLGYSASKAQEESLECASNAHIPFTSRQDSPIEKDNQNQRNWPLINSPSSTSFILNRRIFNRT</sequence>
<comment type="caution">
    <text evidence="1">The sequence shown here is derived from an EMBL/GenBank/DDBJ whole genome shotgun (WGS) entry which is preliminary data.</text>
</comment>
<name>A0AAD4MUY9_9BILA</name>
<keyword evidence="2" id="KW-1185">Reference proteome</keyword>
<organism evidence="1 2">
    <name type="scientific">Ditylenchus destructor</name>
    <dbReference type="NCBI Taxonomy" id="166010"/>
    <lineage>
        <taxon>Eukaryota</taxon>
        <taxon>Metazoa</taxon>
        <taxon>Ecdysozoa</taxon>
        <taxon>Nematoda</taxon>
        <taxon>Chromadorea</taxon>
        <taxon>Rhabditida</taxon>
        <taxon>Tylenchina</taxon>
        <taxon>Tylenchomorpha</taxon>
        <taxon>Sphaerularioidea</taxon>
        <taxon>Anguinidae</taxon>
        <taxon>Anguininae</taxon>
        <taxon>Ditylenchus</taxon>
    </lineage>
</organism>
<gene>
    <name evidence="1" type="ORF">DdX_12566</name>
</gene>
<dbReference type="AlphaFoldDB" id="A0AAD4MUY9"/>
<proteinExistence type="predicted"/>
<reference evidence="1" key="1">
    <citation type="submission" date="2022-01" db="EMBL/GenBank/DDBJ databases">
        <title>Genome Sequence Resource for Two Populations of Ditylenchus destructor, the Migratory Endoparasitic Phytonematode.</title>
        <authorList>
            <person name="Zhang H."/>
            <person name="Lin R."/>
            <person name="Xie B."/>
        </authorList>
    </citation>
    <scope>NUCLEOTIDE SEQUENCE</scope>
    <source>
        <strain evidence="1">BazhouSP</strain>
    </source>
</reference>
<accession>A0AAD4MUY9</accession>
<evidence type="ECO:0000313" key="2">
    <source>
        <dbReference type="Proteomes" id="UP001201812"/>
    </source>
</evidence>
<protein>
    <submittedName>
        <fullName evidence="1">Uncharacterized protein</fullName>
    </submittedName>
</protein>
<dbReference type="Proteomes" id="UP001201812">
    <property type="component" value="Unassembled WGS sequence"/>
</dbReference>
<evidence type="ECO:0000313" key="1">
    <source>
        <dbReference type="EMBL" id="KAI1707190.1"/>
    </source>
</evidence>